<comment type="caution">
    <text evidence="2">The sequence shown here is derived from an EMBL/GenBank/DDBJ whole genome shotgun (WGS) entry which is preliminary data.</text>
</comment>
<dbReference type="Pfam" id="PF02447">
    <property type="entry name" value="GntP_permease"/>
    <property type="match status" value="1"/>
</dbReference>
<gene>
    <name evidence="2" type="ORF">IS491_08860</name>
</gene>
<sequence>MAVIHWSGAIIGLVIAIILILRKVNPVYALFGGAVIGGLIGGASLANTAQAIIEGTNSVMGAVVRVIAAGVLAGVLIESGAAEKIAETIVEKLGEKKVLLAIALSSMIITAVGVFIPVTVIIVAPIALPVAKKVGITKSSILLAMIGGGKAGNIISPNPNTIAVAKGFNVELAQVMIGAFIPAVIGLIVTYFVATLISKKGEMIKESEIPVRVDNKVKPSFGKAMVAPIVAVILLALNPIANMLHLKFLATIQIDAMYILPIAGLIGLFAMGQRSKILEYTTSGLNRMTPTVMILIGAGAIAGIISKSNLSDAVVYCIQQTGISGVFLAPISGILMAAATASTSTGAIVATGTFAKAILAVGVAPLSAAIMINTGAVVIDHLPHGNFFHASADAVKMNIKERMKLMPYESIVGGSMVIVSIIIYGFIK</sequence>
<feature type="transmembrane region" description="Helical" evidence="1">
    <location>
        <begin position="405"/>
        <end position="427"/>
    </location>
</feature>
<accession>A0AAE2UXQ9</accession>
<feature type="transmembrane region" description="Helical" evidence="1">
    <location>
        <begin position="28"/>
        <end position="53"/>
    </location>
</feature>
<dbReference type="RefSeq" id="WP_012060636.1">
    <property type="nucleotide sequence ID" value="NZ_CP073279.1"/>
</dbReference>
<dbReference type="Proteomes" id="UP000631418">
    <property type="component" value="Unassembled WGS sequence"/>
</dbReference>
<evidence type="ECO:0000313" key="3">
    <source>
        <dbReference type="Proteomes" id="UP000631418"/>
    </source>
</evidence>
<feature type="transmembrane region" description="Helical" evidence="1">
    <location>
        <begin position="59"/>
        <end position="77"/>
    </location>
</feature>
<dbReference type="InterPro" id="IPR003474">
    <property type="entry name" value="Glcn_transporter"/>
</dbReference>
<feature type="transmembrane region" description="Helical" evidence="1">
    <location>
        <begin position="357"/>
        <end position="379"/>
    </location>
</feature>
<keyword evidence="1" id="KW-1133">Transmembrane helix</keyword>
<name>A0AAE2UXQ9_CLOBE</name>
<feature type="transmembrane region" description="Helical" evidence="1">
    <location>
        <begin position="284"/>
        <end position="305"/>
    </location>
</feature>
<feature type="transmembrane region" description="Helical" evidence="1">
    <location>
        <begin position="225"/>
        <end position="244"/>
    </location>
</feature>
<proteinExistence type="predicted"/>
<feature type="transmembrane region" description="Helical" evidence="1">
    <location>
        <begin position="250"/>
        <end position="272"/>
    </location>
</feature>
<feature type="transmembrane region" description="Helical" evidence="1">
    <location>
        <begin position="325"/>
        <end position="350"/>
    </location>
</feature>
<protein>
    <submittedName>
        <fullName evidence="2">GntP family permease</fullName>
    </submittedName>
</protein>
<dbReference type="EMBL" id="JADOEF010000001">
    <property type="protein sequence ID" value="MBF7808765.1"/>
    <property type="molecule type" value="Genomic_DNA"/>
</dbReference>
<evidence type="ECO:0000313" key="2">
    <source>
        <dbReference type="EMBL" id="MBF7808765.1"/>
    </source>
</evidence>
<feature type="transmembrane region" description="Helical" evidence="1">
    <location>
        <begin position="98"/>
        <end position="128"/>
    </location>
</feature>
<dbReference type="GO" id="GO:0015128">
    <property type="term" value="F:gluconate transmembrane transporter activity"/>
    <property type="evidence" value="ECO:0007669"/>
    <property type="project" value="InterPro"/>
</dbReference>
<dbReference type="GO" id="GO:0005886">
    <property type="term" value="C:plasma membrane"/>
    <property type="evidence" value="ECO:0007669"/>
    <property type="project" value="TreeGrafter"/>
</dbReference>
<feature type="transmembrane region" description="Helical" evidence="1">
    <location>
        <begin position="6"/>
        <end position="21"/>
    </location>
</feature>
<feature type="transmembrane region" description="Helical" evidence="1">
    <location>
        <begin position="175"/>
        <end position="197"/>
    </location>
</feature>
<dbReference type="PANTHER" id="PTHR30354:SF23">
    <property type="entry name" value="GNTP FAMILY PERMEASE"/>
    <property type="match status" value="1"/>
</dbReference>
<reference evidence="2" key="1">
    <citation type="submission" date="2020-11" db="EMBL/GenBank/DDBJ databases">
        <authorList>
            <person name="Thieme N."/>
            <person name="Liebl W."/>
            <person name="Zverlov V."/>
        </authorList>
    </citation>
    <scope>NUCLEOTIDE SEQUENCE</scope>
    <source>
        <strain evidence="2">NT08</strain>
    </source>
</reference>
<keyword evidence="1" id="KW-0472">Membrane</keyword>
<dbReference type="PANTHER" id="PTHR30354">
    <property type="entry name" value="GNT FAMILY GLUCONATE TRANSPORTER"/>
    <property type="match status" value="1"/>
</dbReference>
<keyword evidence="1" id="KW-0812">Transmembrane</keyword>
<organism evidence="2 3">
    <name type="scientific">Clostridium beijerinckii</name>
    <name type="common">Clostridium MP</name>
    <dbReference type="NCBI Taxonomy" id="1520"/>
    <lineage>
        <taxon>Bacteria</taxon>
        <taxon>Bacillati</taxon>
        <taxon>Bacillota</taxon>
        <taxon>Clostridia</taxon>
        <taxon>Eubacteriales</taxon>
        <taxon>Clostridiaceae</taxon>
        <taxon>Clostridium</taxon>
    </lineage>
</organism>
<evidence type="ECO:0000256" key="1">
    <source>
        <dbReference type="SAM" id="Phobius"/>
    </source>
</evidence>
<dbReference type="AlphaFoldDB" id="A0AAE2UXQ9"/>
<dbReference type="OMA" id="KVMDICS"/>